<dbReference type="EMBL" id="BMIH01000002">
    <property type="protein sequence ID" value="GGB30107.1"/>
    <property type="molecule type" value="Genomic_DNA"/>
</dbReference>
<dbReference type="RefSeq" id="WP_188658559.1">
    <property type="nucleotide sequence ID" value="NZ_BMIH01000002.1"/>
</dbReference>
<name>A0A916T3I4_9SPHN</name>
<dbReference type="Proteomes" id="UP000623067">
    <property type="component" value="Unassembled WGS sequence"/>
</dbReference>
<keyword evidence="2" id="KW-1185">Reference proteome</keyword>
<reference evidence="1" key="2">
    <citation type="submission" date="2020-09" db="EMBL/GenBank/DDBJ databases">
        <authorList>
            <person name="Sun Q."/>
            <person name="Zhou Y."/>
        </authorList>
    </citation>
    <scope>NUCLEOTIDE SEQUENCE</scope>
    <source>
        <strain evidence="1">CGMCC 1.15330</strain>
    </source>
</reference>
<organism evidence="1 2">
    <name type="scientific">Sphingomonas metalli</name>
    <dbReference type="NCBI Taxonomy" id="1779358"/>
    <lineage>
        <taxon>Bacteria</taxon>
        <taxon>Pseudomonadati</taxon>
        <taxon>Pseudomonadota</taxon>
        <taxon>Alphaproteobacteria</taxon>
        <taxon>Sphingomonadales</taxon>
        <taxon>Sphingomonadaceae</taxon>
        <taxon>Sphingomonas</taxon>
    </lineage>
</organism>
<comment type="caution">
    <text evidence="1">The sequence shown here is derived from an EMBL/GenBank/DDBJ whole genome shotgun (WGS) entry which is preliminary data.</text>
</comment>
<gene>
    <name evidence="1" type="ORF">GCM10011380_19440</name>
</gene>
<dbReference type="AlphaFoldDB" id="A0A916T3I4"/>
<sequence length="72" mass="8525">MLYAMLGCALLVALFVHQHQRVQRAGRRGREAMILRPVRVQRRTRPIPAKLYRHAPDWTRVEAYDMAERLID</sequence>
<protein>
    <submittedName>
        <fullName evidence="1">Uncharacterized protein</fullName>
    </submittedName>
</protein>
<proteinExistence type="predicted"/>
<evidence type="ECO:0000313" key="2">
    <source>
        <dbReference type="Proteomes" id="UP000623067"/>
    </source>
</evidence>
<evidence type="ECO:0000313" key="1">
    <source>
        <dbReference type="EMBL" id="GGB30107.1"/>
    </source>
</evidence>
<reference evidence="1" key="1">
    <citation type="journal article" date="2014" name="Int. J. Syst. Evol. Microbiol.">
        <title>Complete genome sequence of Corynebacterium casei LMG S-19264T (=DSM 44701T), isolated from a smear-ripened cheese.</title>
        <authorList>
            <consortium name="US DOE Joint Genome Institute (JGI-PGF)"/>
            <person name="Walter F."/>
            <person name="Albersmeier A."/>
            <person name="Kalinowski J."/>
            <person name="Ruckert C."/>
        </authorList>
    </citation>
    <scope>NUCLEOTIDE SEQUENCE</scope>
    <source>
        <strain evidence="1">CGMCC 1.15330</strain>
    </source>
</reference>
<accession>A0A916T3I4</accession>